<comment type="subunit">
    <text evidence="10">The RNAP catalytic core consists of 2 alpha, 1 beta, 1 beta' and 1 omega subunit. When a sigma factor is associated with the core the holoenzyme is formed, which can initiate transcription.</text>
</comment>
<evidence type="ECO:0000256" key="6">
    <source>
        <dbReference type="ARBA" id="ARBA00022695"/>
    </source>
</evidence>
<dbReference type="InterPro" id="IPR006110">
    <property type="entry name" value="Pol_omega/Rpo6/RPB6"/>
</dbReference>
<comment type="function">
    <text evidence="10">Promotes RNA polymerase assembly. Latches the N- and C-terminal regions of the beta' subunit thereby facilitating its interaction with the beta and alpha subunits.</text>
</comment>
<dbReference type="Pfam" id="PF01192">
    <property type="entry name" value="RNA_pol_Rpb6"/>
    <property type="match status" value="1"/>
</dbReference>
<keyword evidence="4 10" id="KW-0240">DNA-directed RNA polymerase</keyword>
<keyword evidence="6 10" id="KW-0548">Nucleotidyltransferase</keyword>
<keyword evidence="5 10" id="KW-0808">Transferase</keyword>
<evidence type="ECO:0000256" key="10">
    <source>
        <dbReference type="HAMAP-Rule" id="MF_00366"/>
    </source>
</evidence>
<evidence type="ECO:0000256" key="7">
    <source>
        <dbReference type="ARBA" id="ARBA00023163"/>
    </source>
</evidence>
<accession>A0ABV2GAE1</accession>
<keyword evidence="7 10" id="KW-0804">Transcription</keyword>
<protein>
    <recommendedName>
        <fullName evidence="3 10">DNA-directed RNA polymerase subunit omega</fullName>
        <shortName evidence="10">RNAP omega subunit</shortName>
        <ecNumber evidence="2 10">2.7.7.6</ecNumber>
    </recommendedName>
    <alternativeName>
        <fullName evidence="10">RNA polymerase omega subunit</fullName>
    </alternativeName>
    <alternativeName>
        <fullName evidence="8 10">Transcriptase subunit omega</fullName>
    </alternativeName>
</protein>
<evidence type="ECO:0000256" key="8">
    <source>
        <dbReference type="ARBA" id="ARBA00029924"/>
    </source>
</evidence>
<evidence type="ECO:0000256" key="9">
    <source>
        <dbReference type="ARBA" id="ARBA00048552"/>
    </source>
</evidence>
<dbReference type="GO" id="GO:0000428">
    <property type="term" value="C:DNA-directed RNA polymerase complex"/>
    <property type="evidence" value="ECO:0007669"/>
    <property type="project" value="UniProtKB-KW"/>
</dbReference>
<proteinExistence type="inferred from homology"/>
<dbReference type="InterPro" id="IPR003716">
    <property type="entry name" value="DNA-dir_RNA_pol_omega"/>
</dbReference>
<dbReference type="InterPro" id="IPR036161">
    <property type="entry name" value="RPB6/omega-like_sf"/>
</dbReference>
<dbReference type="GO" id="GO:0003899">
    <property type="term" value="F:DNA-directed RNA polymerase activity"/>
    <property type="evidence" value="ECO:0007669"/>
    <property type="project" value="UniProtKB-EC"/>
</dbReference>
<evidence type="ECO:0000256" key="2">
    <source>
        <dbReference type="ARBA" id="ARBA00012418"/>
    </source>
</evidence>
<evidence type="ECO:0000256" key="1">
    <source>
        <dbReference type="ARBA" id="ARBA00006711"/>
    </source>
</evidence>
<evidence type="ECO:0000256" key="4">
    <source>
        <dbReference type="ARBA" id="ARBA00022478"/>
    </source>
</evidence>
<dbReference type="SMART" id="SM01409">
    <property type="entry name" value="RNA_pol_Rpb6"/>
    <property type="match status" value="1"/>
</dbReference>
<organism evidence="11 12">
    <name type="scientific">Bhargavaea ullalensis</name>
    <dbReference type="NCBI Taxonomy" id="1265685"/>
    <lineage>
        <taxon>Bacteria</taxon>
        <taxon>Bacillati</taxon>
        <taxon>Bacillota</taxon>
        <taxon>Bacilli</taxon>
        <taxon>Bacillales</taxon>
        <taxon>Caryophanaceae</taxon>
        <taxon>Bhargavaea</taxon>
    </lineage>
</organism>
<sequence length="76" mass="8587">MTMLYPSIDSLKRQIDSKYTLVSIASKRARELQEKNNPLLGDYEAEKFVGMALEEVAEGVLTKEAADANVQYEDEM</sequence>
<dbReference type="Proteomes" id="UP001549099">
    <property type="component" value="Unassembled WGS sequence"/>
</dbReference>
<comment type="catalytic activity">
    <reaction evidence="9 10">
        <text>RNA(n) + a ribonucleoside 5'-triphosphate = RNA(n+1) + diphosphate</text>
        <dbReference type="Rhea" id="RHEA:21248"/>
        <dbReference type="Rhea" id="RHEA-COMP:14527"/>
        <dbReference type="Rhea" id="RHEA-COMP:17342"/>
        <dbReference type="ChEBI" id="CHEBI:33019"/>
        <dbReference type="ChEBI" id="CHEBI:61557"/>
        <dbReference type="ChEBI" id="CHEBI:140395"/>
        <dbReference type="EC" id="2.7.7.6"/>
    </reaction>
</comment>
<gene>
    <name evidence="10" type="primary">rpoZ</name>
    <name evidence="11" type="ORF">ABID49_001124</name>
</gene>
<evidence type="ECO:0000313" key="12">
    <source>
        <dbReference type="Proteomes" id="UP001549099"/>
    </source>
</evidence>
<reference evidence="11 12" key="1">
    <citation type="submission" date="2024-06" db="EMBL/GenBank/DDBJ databases">
        <title>Genomic Encyclopedia of Type Strains, Phase IV (KMG-IV): sequencing the most valuable type-strain genomes for metagenomic binning, comparative biology and taxonomic classification.</title>
        <authorList>
            <person name="Goeker M."/>
        </authorList>
    </citation>
    <scope>NUCLEOTIDE SEQUENCE [LARGE SCALE GENOMIC DNA]</scope>
    <source>
        <strain evidence="11 12">DSM 26128</strain>
    </source>
</reference>
<name>A0ABV2GAE1_9BACL</name>
<comment type="similarity">
    <text evidence="1 10">Belongs to the RNA polymerase subunit omega family.</text>
</comment>
<dbReference type="EC" id="2.7.7.6" evidence="2 10"/>
<dbReference type="Gene3D" id="3.90.940.10">
    <property type="match status" value="1"/>
</dbReference>
<dbReference type="PANTHER" id="PTHR34476:SF1">
    <property type="entry name" value="DNA-DIRECTED RNA POLYMERASE SUBUNIT OMEGA"/>
    <property type="match status" value="1"/>
</dbReference>
<evidence type="ECO:0000256" key="3">
    <source>
        <dbReference type="ARBA" id="ARBA00013725"/>
    </source>
</evidence>
<dbReference type="NCBIfam" id="TIGR00690">
    <property type="entry name" value="rpoZ"/>
    <property type="match status" value="1"/>
</dbReference>
<comment type="caution">
    <text evidence="11">The sequence shown here is derived from an EMBL/GenBank/DDBJ whole genome shotgun (WGS) entry which is preliminary data.</text>
</comment>
<dbReference type="PANTHER" id="PTHR34476">
    <property type="entry name" value="DNA-DIRECTED RNA POLYMERASE SUBUNIT OMEGA"/>
    <property type="match status" value="1"/>
</dbReference>
<dbReference type="EMBL" id="JBEPLW010000005">
    <property type="protein sequence ID" value="MET3575239.1"/>
    <property type="molecule type" value="Genomic_DNA"/>
</dbReference>
<evidence type="ECO:0000256" key="5">
    <source>
        <dbReference type="ARBA" id="ARBA00022679"/>
    </source>
</evidence>
<dbReference type="SUPFAM" id="SSF63562">
    <property type="entry name" value="RPB6/omega subunit-like"/>
    <property type="match status" value="1"/>
</dbReference>
<evidence type="ECO:0000313" key="11">
    <source>
        <dbReference type="EMBL" id="MET3575239.1"/>
    </source>
</evidence>
<keyword evidence="12" id="KW-1185">Reference proteome</keyword>
<dbReference type="HAMAP" id="MF_00366">
    <property type="entry name" value="RNApol_bact_RpoZ"/>
    <property type="match status" value="1"/>
</dbReference>